<dbReference type="InterPro" id="IPR013083">
    <property type="entry name" value="Znf_RING/FYVE/PHD"/>
</dbReference>
<keyword evidence="2 4" id="KW-0863">Zinc-finger</keyword>
<evidence type="ECO:0000256" key="4">
    <source>
        <dbReference type="PROSITE-ProRule" id="PRU00175"/>
    </source>
</evidence>
<dbReference type="OrthoDB" id="1935339at2759"/>
<proteinExistence type="predicted"/>
<name>A0A6I9Q545_9TELE</name>
<keyword evidence="1" id="KW-0479">Metal-binding</keyword>
<gene>
    <name evidence="7" type="primary">LOC104967354</name>
</gene>
<protein>
    <submittedName>
        <fullName evidence="7">Protein SCAF11-like</fullName>
    </submittedName>
</protein>
<dbReference type="GO" id="GO:0003723">
    <property type="term" value="F:RNA binding"/>
    <property type="evidence" value="ECO:0007669"/>
    <property type="project" value="TreeGrafter"/>
</dbReference>
<dbReference type="AlphaFoldDB" id="A0A6I9Q545"/>
<evidence type="ECO:0000313" key="6">
    <source>
        <dbReference type="Proteomes" id="UP000504611"/>
    </source>
</evidence>
<organism evidence="6 7">
    <name type="scientific">Notothenia coriiceps</name>
    <name type="common">black rockcod</name>
    <dbReference type="NCBI Taxonomy" id="8208"/>
    <lineage>
        <taxon>Eukaryota</taxon>
        <taxon>Metazoa</taxon>
        <taxon>Chordata</taxon>
        <taxon>Craniata</taxon>
        <taxon>Vertebrata</taxon>
        <taxon>Euteleostomi</taxon>
        <taxon>Actinopterygii</taxon>
        <taxon>Neopterygii</taxon>
        <taxon>Teleostei</taxon>
        <taxon>Neoteleostei</taxon>
        <taxon>Acanthomorphata</taxon>
        <taxon>Eupercaria</taxon>
        <taxon>Perciformes</taxon>
        <taxon>Notothenioidei</taxon>
        <taxon>Nototheniidae</taxon>
        <taxon>Notothenia</taxon>
    </lineage>
</organism>
<dbReference type="SUPFAM" id="SSF57850">
    <property type="entry name" value="RING/U-box"/>
    <property type="match status" value="1"/>
</dbReference>
<keyword evidence="6" id="KW-1185">Reference proteome</keyword>
<evidence type="ECO:0000256" key="1">
    <source>
        <dbReference type="ARBA" id="ARBA00022723"/>
    </source>
</evidence>
<accession>A0A6I9Q545</accession>
<dbReference type="Gene3D" id="3.30.40.10">
    <property type="entry name" value="Zinc/RING finger domain, C3HC4 (zinc finger)"/>
    <property type="match status" value="1"/>
</dbReference>
<dbReference type="KEGG" id="ncc:104967354"/>
<feature type="domain" description="RING-type" evidence="5">
    <location>
        <begin position="23"/>
        <end position="66"/>
    </location>
</feature>
<dbReference type="InterPro" id="IPR001841">
    <property type="entry name" value="Znf_RING"/>
</dbReference>
<dbReference type="InterPro" id="IPR017907">
    <property type="entry name" value="Znf_RING_CS"/>
</dbReference>
<evidence type="ECO:0000313" key="7">
    <source>
        <dbReference type="RefSeq" id="XP_010795066.1"/>
    </source>
</evidence>
<dbReference type="GeneID" id="104967354"/>
<reference evidence="7" key="1">
    <citation type="submission" date="2025-08" db="UniProtKB">
        <authorList>
            <consortium name="RefSeq"/>
        </authorList>
    </citation>
    <scope>IDENTIFICATION</scope>
    <source>
        <tissue evidence="7">Muscle</tissue>
    </source>
</reference>
<dbReference type="RefSeq" id="XP_010795066.1">
    <property type="nucleotide sequence ID" value="XM_010796764.1"/>
</dbReference>
<dbReference type="PROSITE" id="PS50089">
    <property type="entry name" value="ZF_RING_2"/>
    <property type="match status" value="1"/>
</dbReference>
<evidence type="ECO:0000256" key="3">
    <source>
        <dbReference type="ARBA" id="ARBA00022833"/>
    </source>
</evidence>
<dbReference type="PROSITE" id="PS00518">
    <property type="entry name" value="ZF_RING_1"/>
    <property type="match status" value="1"/>
</dbReference>
<dbReference type="PANTHER" id="PTHR47048">
    <property type="entry name" value="PROTEIN SCAF11"/>
    <property type="match status" value="1"/>
</dbReference>
<evidence type="ECO:0000259" key="5">
    <source>
        <dbReference type="PROSITE" id="PS50089"/>
    </source>
</evidence>
<dbReference type="PANTHER" id="PTHR47048:SF1">
    <property type="entry name" value="PROTEIN SCAF11"/>
    <property type="match status" value="1"/>
</dbReference>
<evidence type="ECO:0000256" key="2">
    <source>
        <dbReference type="ARBA" id="ARBA00022771"/>
    </source>
</evidence>
<keyword evidence="3" id="KW-0862">Zinc</keyword>
<dbReference type="GO" id="GO:0008270">
    <property type="term" value="F:zinc ion binding"/>
    <property type="evidence" value="ECO:0007669"/>
    <property type="project" value="UniProtKB-KW"/>
</dbReference>
<sequence length="110" mass="11882">MTGAGSGGQGPPDGGDAEEAERCPICLCVLAGGELAVPDSCCHVFCLRCLLTWAELQMSPSCPVDRRPFTNVYRWDGNLSCVQVRLPFLRHSYNASVVQKRPVAAVVFLI</sequence>
<dbReference type="GO" id="GO:0000245">
    <property type="term" value="P:spliceosomal complex assembly"/>
    <property type="evidence" value="ECO:0007669"/>
    <property type="project" value="TreeGrafter"/>
</dbReference>
<dbReference type="Proteomes" id="UP000504611">
    <property type="component" value="Unplaced"/>
</dbReference>
<dbReference type="Pfam" id="PF13639">
    <property type="entry name" value="zf-RING_2"/>
    <property type="match status" value="1"/>
</dbReference>